<sequence>MQMVISNVYTMLYTNLMNKRYLNIIGGLNLACLYFCLPLDERFQCMSRFRSFATLQISNFAINIKFILDH</sequence>
<keyword evidence="1" id="KW-1133">Transmembrane helix</keyword>
<proteinExistence type="predicted"/>
<gene>
    <name evidence="2" type="ORF">SAMN05444682_103145</name>
</gene>
<keyword evidence="3" id="KW-1185">Reference proteome</keyword>
<reference evidence="2 3" key="1">
    <citation type="submission" date="2016-10" db="EMBL/GenBank/DDBJ databases">
        <authorList>
            <person name="de Groot N.N."/>
        </authorList>
    </citation>
    <scope>NUCLEOTIDE SEQUENCE [LARGE SCALE GENOMIC DNA]</scope>
    <source>
        <strain evidence="2 3">RK1</strain>
    </source>
</reference>
<name>A0A1I3GXZ4_9SPHI</name>
<accession>A0A1I3GXZ4</accession>
<keyword evidence="1" id="KW-0812">Transmembrane</keyword>
<evidence type="ECO:0000313" key="3">
    <source>
        <dbReference type="Proteomes" id="UP000198670"/>
    </source>
</evidence>
<dbReference type="STRING" id="1477437.SAMN05444682_103145"/>
<organism evidence="2 3">
    <name type="scientific">Parapedobacter indicus</name>
    <dbReference type="NCBI Taxonomy" id="1477437"/>
    <lineage>
        <taxon>Bacteria</taxon>
        <taxon>Pseudomonadati</taxon>
        <taxon>Bacteroidota</taxon>
        <taxon>Sphingobacteriia</taxon>
        <taxon>Sphingobacteriales</taxon>
        <taxon>Sphingobacteriaceae</taxon>
        <taxon>Parapedobacter</taxon>
    </lineage>
</organism>
<evidence type="ECO:0000313" key="2">
    <source>
        <dbReference type="EMBL" id="SFI28150.1"/>
    </source>
</evidence>
<dbReference type="AlphaFoldDB" id="A0A1I3GXZ4"/>
<evidence type="ECO:0000256" key="1">
    <source>
        <dbReference type="SAM" id="Phobius"/>
    </source>
</evidence>
<keyword evidence="1" id="KW-0472">Membrane</keyword>
<dbReference type="EMBL" id="FOQO01000003">
    <property type="protein sequence ID" value="SFI28150.1"/>
    <property type="molecule type" value="Genomic_DNA"/>
</dbReference>
<dbReference type="Proteomes" id="UP000198670">
    <property type="component" value="Unassembled WGS sequence"/>
</dbReference>
<protein>
    <submittedName>
        <fullName evidence="2">Uncharacterized protein</fullName>
    </submittedName>
</protein>
<feature type="transmembrane region" description="Helical" evidence="1">
    <location>
        <begin position="20"/>
        <end position="37"/>
    </location>
</feature>